<dbReference type="SUPFAM" id="SSF56801">
    <property type="entry name" value="Acetyl-CoA synthetase-like"/>
    <property type="match status" value="3"/>
</dbReference>
<dbReference type="GO" id="GO:0003824">
    <property type="term" value="F:catalytic activity"/>
    <property type="evidence" value="ECO:0007669"/>
    <property type="project" value="InterPro"/>
</dbReference>
<keyword evidence="1" id="KW-0596">Phosphopantetheine</keyword>
<dbReference type="InterPro" id="IPR000873">
    <property type="entry name" value="AMP-dep_synth/lig_dom"/>
</dbReference>
<keyword evidence="2" id="KW-0597">Phosphoprotein</keyword>
<dbReference type="InterPro" id="IPR025110">
    <property type="entry name" value="AMP-bd_C"/>
</dbReference>
<dbReference type="Proteomes" id="UP001175271">
    <property type="component" value="Unassembled WGS sequence"/>
</dbReference>
<dbReference type="Pfam" id="PF00668">
    <property type="entry name" value="Condensation"/>
    <property type="match status" value="4"/>
</dbReference>
<feature type="domain" description="Carrier" evidence="4">
    <location>
        <begin position="3562"/>
        <end position="3639"/>
    </location>
</feature>
<feature type="domain" description="Carrier" evidence="4">
    <location>
        <begin position="3085"/>
        <end position="3160"/>
    </location>
</feature>
<feature type="region of interest" description="Disordered" evidence="3">
    <location>
        <begin position="1102"/>
        <end position="1122"/>
    </location>
</feature>
<dbReference type="SUPFAM" id="SSF53474">
    <property type="entry name" value="alpha/beta-Hydrolases"/>
    <property type="match status" value="1"/>
</dbReference>
<dbReference type="InterPro" id="IPR042099">
    <property type="entry name" value="ANL_N_sf"/>
</dbReference>
<feature type="domain" description="Carrier" evidence="4">
    <location>
        <begin position="1118"/>
        <end position="1193"/>
    </location>
</feature>
<protein>
    <recommendedName>
        <fullName evidence="4">Carrier domain-containing protein</fullName>
    </recommendedName>
</protein>
<dbReference type="InterPro" id="IPR036736">
    <property type="entry name" value="ACP-like_sf"/>
</dbReference>
<dbReference type="PROSITE" id="PS50075">
    <property type="entry name" value="CARRIER"/>
    <property type="match status" value="4"/>
</dbReference>
<dbReference type="Gene3D" id="3.40.50.12780">
    <property type="entry name" value="N-terminal domain of ligase-like"/>
    <property type="match status" value="3"/>
</dbReference>
<dbReference type="Pfam" id="PF00550">
    <property type="entry name" value="PP-binding"/>
    <property type="match status" value="4"/>
</dbReference>
<dbReference type="GO" id="GO:0043041">
    <property type="term" value="P:amino acid activation for nonribosomal peptide biosynthetic process"/>
    <property type="evidence" value="ECO:0007669"/>
    <property type="project" value="TreeGrafter"/>
</dbReference>
<dbReference type="GO" id="GO:0044550">
    <property type="term" value="P:secondary metabolite biosynthetic process"/>
    <property type="evidence" value="ECO:0007669"/>
    <property type="project" value="TreeGrafter"/>
</dbReference>
<feature type="compositionally biased region" description="Basic and acidic residues" evidence="3">
    <location>
        <begin position="2081"/>
        <end position="2113"/>
    </location>
</feature>
<dbReference type="InterPro" id="IPR029058">
    <property type="entry name" value="AB_hydrolase_fold"/>
</dbReference>
<evidence type="ECO:0000256" key="2">
    <source>
        <dbReference type="ARBA" id="ARBA00022553"/>
    </source>
</evidence>
<evidence type="ECO:0000259" key="4">
    <source>
        <dbReference type="PROSITE" id="PS50075"/>
    </source>
</evidence>
<dbReference type="Pfam" id="PF13193">
    <property type="entry name" value="AMP-binding_C"/>
    <property type="match status" value="2"/>
</dbReference>
<gene>
    <name evidence="5" type="ORF">QR680_000731</name>
</gene>
<dbReference type="InterPro" id="IPR020845">
    <property type="entry name" value="AMP-binding_CS"/>
</dbReference>
<feature type="region of interest" description="Disordered" evidence="3">
    <location>
        <begin position="2079"/>
        <end position="2114"/>
    </location>
</feature>
<evidence type="ECO:0000313" key="6">
    <source>
        <dbReference type="Proteomes" id="UP001175271"/>
    </source>
</evidence>
<feature type="compositionally biased region" description="Polar residues" evidence="3">
    <location>
        <begin position="1112"/>
        <end position="1121"/>
    </location>
</feature>
<dbReference type="PROSITE" id="PS00455">
    <property type="entry name" value="AMP_BINDING"/>
    <property type="match status" value="2"/>
</dbReference>
<comment type="caution">
    <text evidence="5">The sequence shown here is derived from an EMBL/GenBank/DDBJ whole genome shotgun (WGS) entry which is preliminary data.</text>
</comment>
<evidence type="ECO:0000313" key="5">
    <source>
        <dbReference type="EMBL" id="KAK0394429.1"/>
    </source>
</evidence>
<dbReference type="InterPro" id="IPR009081">
    <property type="entry name" value="PP-bd_ACP"/>
</dbReference>
<dbReference type="PANTHER" id="PTHR45527">
    <property type="entry name" value="NONRIBOSOMAL PEPTIDE SYNTHETASE"/>
    <property type="match status" value="1"/>
</dbReference>
<dbReference type="SUPFAM" id="SSF52777">
    <property type="entry name" value="CoA-dependent acyltransferases"/>
    <property type="match status" value="8"/>
</dbReference>
<dbReference type="Gene3D" id="3.30.559.10">
    <property type="entry name" value="Chloramphenicol acetyltransferase-like domain"/>
    <property type="match status" value="4"/>
</dbReference>
<keyword evidence="6" id="KW-1185">Reference proteome</keyword>
<dbReference type="EMBL" id="JAUCMV010000005">
    <property type="protein sequence ID" value="KAK0394429.1"/>
    <property type="molecule type" value="Genomic_DNA"/>
</dbReference>
<dbReference type="Gene3D" id="3.30.300.30">
    <property type="match status" value="3"/>
</dbReference>
<dbReference type="PANTHER" id="PTHR45527:SF1">
    <property type="entry name" value="FATTY ACID SYNTHASE"/>
    <property type="match status" value="1"/>
</dbReference>
<accession>A0AA39LEU1</accession>
<dbReference type="Gene3D" id="3.30.559.30">
    <property type="entry name" value="Nonribosomal peptide synthetase, condensation domain"/>
    <property type="match status" value="4"/>
</dbReference>
<reference evidence="5" key="1">
    <citation type="submission" date="2023-06" db="EMBL/GenBank/DDBJ databases">
        <title>Genomic analysis of the entomopathogenic nematode Steinernema hermaphroditum.</title>
        <authorList>
            <person name="Schwarz E.M."/>
            <person name="Heppert J.K."/>
            <person name="Baniya A."/>
            <person name="Schwartz H.T."/>
            <person name="Tan C.-H."/>
            <person name="Antoshechkin I."/>
            <person name="Sternberg P.W."/>
            <person name="Goodrich-Blair H."/>
            <person name="Dillman A.R."/>
        </authorList>
    </citation>
    <scope>NUCLEOTIDE SEQUENCE</scope>
    <source>
        <strain evidence="5">PS9179</strain>
        <tissue evidence="5">Whole animal</tissue>
    </source>
</reference>
<dbReference type="Gene3D" id="1.10.1200.10">
    <property type="entry name" value="ACP-like"/>
    <property type="match status" value="4"/>
</dbReference>
<dbReference type="GO" id="GO:0005737">
    <property type="term" value="C:cytoplasm"/>
    <property type="evidence" value="ECO:0007669"/>
    <property type="project" value="TreeGrafter"/>
</dbReference>
<organism evidence="5 6">
    <name type="scientific">Steinernema hermaphroditum</name>
    <dbReference type="NCBI Taxonomy" id="289476"/>
    <lineage>
        <taxon>Eukaryota</taxon>
        <taxon>Metazoa</taxon>
        <taxon>Ecdysozoa</taxon>
        <taxon>Nematoda</taxon>
        <taxon>Chromadorea</taxon>
        <taxon>Rhabditida</taxon>
        <taxon>Tylenchina</taxon>
        <taxon>Panagrolaimomorpha</taxon>
        <taxon>Strongyloidoidea</taxon>
        <taxon>Steinernematidae</taxon>
        <taxon>Steinernema</taxon>
    </lineage>
</organism>
<dbReference type="InterPro" id="IPR001242">
    <property type="entry name" value="Condensation_dom"/>
</dbReference>
<feature type="domain" description="Carrier" evidence="4">
    <location>
        <begin position="2120"/>
        <end position="2195"/>
    </location>
</feature>
<dbReference type="SUPFAM" id="SSF47336">
    <property type="entry name" value="ACP-like"/>
    <property type="match status" value="4"/>
</dbReference>
<proteinExistence type="predicted"/>
<dbReference type="PROSITE" id="PS00012">
    <property type="entry name" value="PHOSPHOPANTETHEINE"/>
    <property type="match status" value="2"/>
</dbReference>
<dbReference type="Gene3D" id="3.40.50.1820">
    <property type="entry name" value="alpha/beta hydrolase"/>
    <property type="match status" value="1"/>
</dbReference>
<dbReference type="InterPro" id="IPR045851">
    <property type="entry name" value="AMP-bd_C_sf"/>
</dbReference>
<sequence>MNPPQSARQMQEHRHLLIGDNLVQLIKSSRGLYENETLFIALGDVRHDDDDDGRLRADALCLRKCDIRCRPAAGAENVSRFVVDPPKGDPEDADEFYADIINKLLLASELEMNTNEVRFPVGYVPVHTATVVSNKNSVDIFLQTEDGFPAVQVLGIDRHPVATKICKVLQTLGFVASPESLRTFQFLGMDSLHIANFEFAIKEAFPRANLPFGTCLRVNTIPKLVSFLKSSQKRKGQSPKIPRVDWRAKCRLSSSQRRFYFLHELYPDQIEQLIESLSILLERTAVKDLRNSVNTIISRHSVLHTIYKHNEQFVCSLTESYYSVDEGNSVQNMQIKNLDTIPMRLSFKGGYLNISMHHIMTDGVSISLLTNELLSPSPQHPYLQYIDYANYENNRDFTNGLKFWKKRLSNTEVPTLDELPVKEDTRSCSTFTLAMRNLNAGTETPFTVFIALYKMLIYKLYGYEDYQVGIAVANRNHPELSKVQGCFINTIVLRKAVAPTESIEKNITSINEELQTCLQHQDVPFDLVVSEVRADRSTDSPLFDILFILDDFNEGGLPVRIEEKKTCLYKQIWYLRKSQGSWEVKVEFRNSIYKPEKVLKQMKLLCHLAGELNSLRSIKLCDIALNIEEIPSEICDFPLVHPTAIIAKQVEMKGSSSVQDSQEATSLFDLYTSSKQLAYSFADEIWKKTGEGIQSDFSVVLYLERNIELIKVILALWSLGVAVVPISRDWPEERVDELLSQLDAFFITDSSSLVSTKNLNHTSRSRFTNGRVHQRNTLNDLLYMTFTSGSTGTPKAVCTEAKGLSNLIINYSRTFLFNHCKMLYQVVNYSFDIFFADILQVLFNGGNCRLAMSKIPNPVEMGALTHAYIMPAYLSSMDQKHHAKLKSLEVIQYGGEPIQEQFKESAISEGINLYQQFGITEHTVYSHTKRAKKNDDRNDIGKPFYNYRFKLTDKDAQIMPNGFRGYFNTGGVGLFRGYFGKSQPSSDWFNTGDLMTYEHKKLMFHGRQDFQVKILGHRIELAEIEVVITSLKEVSACVVTARPHLIAYIVLKTTESEKRMRCKLTSYLEDRFPHYMVPRKVFFIDSFPLNSNGKIDHQKLSQLGSDNEEPSKGTSPKTSNKQVEHVIRRTLLKYLKIRDIRTDQNVFEAGANSLHILLTLQELKEKHGIGIQLKDVFKLKTIEKLSSVAKSVDLIHHIRAHRHEQKFPVPADHNQQAQWFIAKQAGPHNEQYLLTFKMRYDIGFHLQKFIRAMNAVISTHRALRTVVYAEGADIYQAVLSRTETYVLLSPYVGNLRIDITHEVPIKIKISEDPAEITVVFHHVTVDGFSLSIVAESLAEAYNTGRPLPPVNDCPKRQTDEEGIAYWTSQLSDVQKPVKLPVDFKKSNTLGTNAKFLTSILNIDHKKFNERKDFSILTVYIASYALLIRQLTARRVLTIGVPFANRTPDNQNIVGNLVNTICLKIDTNFKTLADYMDHVNDTILNAHKHQSVPFETIVQKLNPDRDFDQHPLFTTMFVLNNTSLKTFPKMNNCTFEVSEVLSNSAKFDMTWFVEGQQLKVEYNSDLFKETSVKKFIDNFQVLLSRILQDYDDINNILSDPKPKLRKDKQNDYPNDWTFGRIYEKQSLRSIDETLIKLHLNGMTLSYQKAYQLAQEGSRKIMRKIIQRTGEEVRPDDVIAICYSEGLENHLGILISLILGCAYVPLDPANPVLRNEEILVDSGALILLASDFNQYSDIPIFDLKTLNKSTNYRPLWPRSTSNNLAYVIYTSGTTGKPKGVCVESRGVINTIENVTRYYNVHHGQSILQYTKYSFDASIAYTYAAFCNGSRLLISPPEQKIKEKIGIFHMTPILLQDYSSQGIDKLKSYVETWSVGGDVLPDACMNRVIDSGIPLVQVYGPTEVTILQCMAKMKKISHVGRVIGRPISNFNWTLMGSSEVDPNEPVEGEFLMAGANLARGYKNSSELTDSVFVHRRSLYKSGDVVKRLPSGHFVYQYRRDKQKKVRGYRVDLSEIENTLAEVVSIGSFATDYVEVDENTHIAIYYTGDISAAQIREYLMEKLPHYMQPTYIKKVESIPINSNSKVDRSRLPNPNEIRKTDSSEQGNHVDVDGKDKTPTSSGIITESVVLQAVTTIWKTTLKKESISPFSNFYAEGGHSIKAALISHQIEEQLKISCPVELIFKHPNIHGFTTALLQSIPHKTAIPQIANKKPFSTTVNPFQMYMLKLYANRANENRLSYNSNFTIKVSRTLRQEALNARINSIIMSQTALRSVFLKIVNEEFQYASEVLSGTECFISLKAPASSEEIDLFKNPPLAIHFHDSILSFKISHVIEDGRSFNILAKQLLQNHPPNKVFDYYTARMKVIPESLDYWKKKTDSFVMNKLEVNPYGPKEANHAVVVERTLSGLFEIIEHQSQVNNCSAFLIILHAFIKAVKKRIERPNERFAVGIPVDLRSDMDEQETVGYFVNTVPLIVPSGNDDLSVETTKSLFEEAYSHRYVPYDLISKESLFDVMLASDNSKSQQLHKSADYEVIDTEIQATKFPLTFFVSIERPLQVRVEYKSSLFHKEYVEDLIENWKDMLLEKRLTKLNIDVRRSEFPNGFTFDQLLVNQSRLSPGHIAFTEADTQLDYETVVHKIEHYTQLLRRQFVEATGELILADDAIPIVSSKSIQTTISCLAIISAGAAYTPVDKHNPMKRIEGILDSLDSFIYVADEDMDIPQKKSITLNDTKGVGNARYHKTVLSSDLAYVINTSGTQGAPKAVAIEHRSIANLAVQSTKTFNMNPQDAVYHFTNFAYDNSVLELVMAVTNGAKLFYPDGYFTADNFWIDVDKQRITHALLFPGLVSTFEDHQLKTLRELRYWIVGAEKVSQRLLDRVLDLGTDVVQNYGPTESTAYILWRRMKMLDYAQNLGRPIDNACCFIDAPTFKAGTLLIGGAGLLRGYLNVEKQPFVDINGHRMLPTTDLVRRLPNGEVVFVGRNDTQVKIRGQRVDLTEVEEALQTHSGVQEAKVRFIEEKQKLIGYYTTTSPSLHSKELLQYLKSRLPIYMLPSSFVHLDKFPLTANAKVDMKALPVESDSSKRKQEVLFEIPNTLTEFQLWKIWKEEFRSEHIGIEDDFFLLGGNSLLAQAVVAKIQRTLSKSCTEELLYRYSTVQKLAEILDRDDATATSGAVREVEPKLDYDNIPMSCQQEQMLFLHSIDENFNYNMPFIQHFSHDLDIQRLHIAFHRLIQENEVLRTVLVDDGQRILSMTEVFLPMKVIQLEDEHLEFEVLKLKNVPFDLSHSVLRCGLFKTPKSYVVVLAIHHIATDATSTQLIERKLSELYNTGQEHKNNDNIGSYARFAQKQKNSNFDAMLERMISRLEGRANQTLFEGSSEVHDIKSSEMMLSREQIFRICSAEQITPYVLFTSLLYRSLKNIFHKNDILIGSPVNGRSQPVADTIGYFLNNVVLVVKSANLQQLKEEVKEAMSFSDLPFSLLINKMKLKRHHGRNELYEVYLNCRYGLENEESLTMAEVAPNSHHVLPLSSTHPLEVDVDQFREAFKVTIRLKGKEHFLPLIEDGLKNELAALSAITKVKEIVGTLLKTEPYKLDEEDNFFEVGGNSLLLLKLRNKLNEVFQKSISVLDLLSNQRLTDIANLTCADRQHTSTVSVVHKAIPEDRIFIFLHPLIGGSVAYSNLYPLMISKLPNSSVLAVHPAAEVKEESIEELCKQYIAELKPYFADPDKVALIGASFGGILCYEIAKQTRLPFKIISIDSTANTFQQRRLNFDEHRDQIRSELVEYSISASDAKQIVENSWKLLQMSYEYHPTRKILNDFYQLYIDDPTNGWDRVTKVKSLKIKGTHSTMLMKDNVDSLSDIIGKIL</sequence>
<dbReference type="Pfam" id="PF00501">
    <property type="entry name" value="AMP-binding"/>
    <property type="match status" value="3"/>
</dbReference>
<evidence type="ECO:0000256" key="1">
    <source>
        <dbReference type="ARBA" id="ARBA00022450"/>
    </source>
</evidence>
<dbReference type="GO" id="GO:0031177">
    <property type="term" value="F:phosphopantetheine binding"/>
    <property type="evidence" value="ECO:0007669"/>
    <property type="project" value="TreeGrafter"/>
</dbReference>
<dbReference type="InterPro" id="IPR006162">
    <property type="entry name" value="Ppantetheine_attach_site"/>
</dbReference>
<name>A0AA39LEU1_9BILA</name>
<evidence type="ECO:0000256" key="3">
    <source>
        <dbReference type="SAM" id="MobiDB-lite"/>
    </source>
</evidence>
<dbReference type="InterPro" id="IPR023213">
    <property type="entry name" value="CAT-like_dom_sf"/>
</dbReference>